<comment type="caution">
    <text evidence="3">The sequence shown here is derived from an EMBL/GenBank/DDBJ whole genome shotgun (WGS) entry which is preliminary data.</text>
</comment>
<name>A0AAW2VCU2_9LAMI</name>
<keyword evidence="1" id="KW-0175">Coiled coil</keyword>
<reference evidence="3" key="2">
    <citation type="journal article" date="2024" name="Plant">
        <title>Genomic evolution and insights into agronomic trait innovations of Sesamum species.</title>
        <authorList>
            <person name="Miao H."/>
            <person name="Wang L."/>
            <person name="Qu L."/>
            <person name="Liu H."/>
            <person name="Sun Y."/>
            <person name="Le M."/>
            <person name="Wang Q."/>
            <person name="Wei S."/>
            <person name="Zheng Y."/>
            <person name="Lin W."/>
            <person name="Duan Y."/>
            <person name="Cao H."/>
            <person name="Xiong S."/>
            <person name="Wang X."/>
            <person name="Wei L."/>
            <person name="Li C."/>
            <person name="Ma Q."/>
            <person name="Ju M."/>
            <person name="Zhao R."/>
            <person name="Li G."/>
            <person name="Mu C."/>
            <person name="Tian Q."/>
            <person name="Mei H."/>
            <person name="Zhang T."/>
            <person name="Gao T."/>
            <person name="Zhang H."/>
        </authorList>
    </citation>
    <scope>NUCLEOTIDE SEQUENCE</scope>
    <source>
        <strain evidence="3">KEN1</strain>
    </source>
</reference>
<reference evidence="3" key="1">
    <citation type="submission" date="2020-06" db="EMBL/GenBank/DDBJ databases">
        <authorList>
            <person name="Li T."/>
            <person name="Hu X."/>
            <person name="Zhang T."/>
            <person name="Song X."/>
            <person name="Zhang H."/>
            <person name="Dai N."/>
            <person name="Sheng W."/>
            <person name="Hou X."/>
            <person name="Wei L."/>
        </authorList>
    </citation>
    <scope>NUCLEOTIDE SEQUENCE</scope>
    <source>
        <strain evidence="3">KEN1</strain>
        <tissue evidence="3">Leaf</tissue>
    </source>
</reference>
<gene>
    <name evidence="3" type="ORF">Slati_2876600</name>
</gene>
<dbReference type="AlphaFoldDB" id="A0AAW2VCU2"/>
<accession>A0AAW2VCU2</accession>
<feature type="region of interest" description="Disordered" evidence="2">
    <location>
        <begin position="1"/>
        <end position="32"/>
    </location>
</feature>
<sequence length="76" mass="8616">MGPRRVAVTHASSTTISGQDVESPRREMSPSKRIVNLEDENSRLTEIVMNLEENVSSLEQEIEMLNSELEECRQVV</sequence>
<feature type="coiled-coil region" evidence="1">
    <location>
        <begin position="34"/>
        <end position="75"/>
    </location>
</feature>
<evidence type="ECO:0000313" key="3">
    <source>
        <dbReference type="EMBL" id="KAL0427018.1"/>
    </source>
</evidence>
<dbReference type="EMBL" id="JACGWN010000010">
    <property type="protein sequence ID" value="KAL0427018.1"/>
    <property type="molecule type" value="Genomic_DNA"/>
</dbReference>
<proteinExistence type="predicted"/>
<organism evidence="3">
    <name type="scientific">Sesamum latifolium</name>
    <dbReference type="NCBI Taxonomy" id="2727402"/>
    <lineage>
        <taxon>Eukaryota</taxon>
        <taxon>Viridiplantae</taxon>
        <taxon>Streptophyta</taxon>
        <taxon>Embryophyta</taxon>
        <taxon>Tracheophyta</taxon>
        <taxon>Spermatophyta</taxon>
        <taxon>Magnoliopsida</taxon>
        <taxon>eudicotyledons</taxon>
        <taxon>Gunneridae</taxon>
        <taxon>Pentapetalae</taxon>
        <taxon>asterids</taxon>
        <taxon>lamiids</taxon>
        <taxon>Lamiales</taxon>
        <taxon>Pedaliaceae</taxon>
        <taxon>Sesamum</taxon>
    </lineage>
</organism>
<evidence type="ECO:0000256" key="1">
    <source>
        <dbReference type="SAM" id="Coils"/>
    </source>
</evidence>
<feature type="compositionally biased region" description="Polar residues" evidence="2">
    <location>
        <begin position="10"/>
        <end position="20"/>
    </location>
</feature>
<evidence type="ECO:0000256" key="2">
    <source>
        <dbReference type="SAM" id="MobiDB-lite"/>
    </source>
</evidence>
<protein>
    <submittedName>
        <fullName evidence="3">Uncharacterized protein</fullName>
    </submittedName>
</protein>